<organism evidence="4 5">
    <name type="scientific">Pseudoxanthomonas mexicana</name>
    <dbReference type="NCBI Taxonomy" id="128785"/>
    <lineage>
        <taxon>Bacteria</taxon>
        <taxon>Pseudomonadati</taxon>
        <taxon>Pseudomonadota</taxon>
        <taxon>Gammaproteobacteria</taxon>
        <taxon>Lysobacterales</taxon>
        <taxon>Lysobacteraceae</taxon>
        <taxon>Pseudoxanthomonas</taxon>
    </lineage>
</organism>
<evidence type="ECO:0000313" key="5">
    <source>
        <dbReference type="Proteomes" id="UP000515838"/>
    </source>
</evidence>
<dbReference type="GeneID" id="81470975"/>
<dbReference type="Pfam" id="PF00583">
    <property type="entry name" value="Acetyltransf_1"/>
    <property type="match status" value="1"/>
</dbReference>
<reference evidence="4 5" key="1">
    <citation type="submission" date="2020-08" db="EMBL/GenBank/DDBJ databases">
        <title>Streptomycin Non-resistant strain, P. mexicana.</title>
        <authorList>
            <person name="Ganesh-Kumar S."/>
            <person name="Zhe T."/>
            <person name="Yu Z."/>
            <person name="Min Y."/>
        </authorList>
    </citation>
    <scope>NUCLEOTIDE SEQUENCE [LARGE SCALE GENOMIC DNA]</scope>
    <source>
        <strain evidence="4 5">GTZY2</strain>
    </source>
</reference>
<dbReference type="AlphaFoldDB" id="A0A7G9TH20"/>
<dbReference type="InterPro" id="IPR050832">
    <property type="entry name" value="Bact_Acetyltransf"/>
</dbReference>
<keyword evidence="2" id="KW-0012">Acyltransferase</keyword>
<dbReference type="InterPro" id="IPR000182">
    <property type="entry name" value="GNAT_dom"/>
</dbReference>
<protein>
    <submittedName>
        <fullName evidence="4">GNAT family N-acetyltransferase</fullName>
    </submittedName>
</protein>
<dbReference type="PANTHER" id="PTHR43877">
    <property type="entry name" value="AMINOALKYLPHOSPHONATE N-ACETYLTRANSFERASE-RELATED-RELATED"/>
    <property type="match status" value="1"/>
</dbReference>
<dbReference type="EMBL" id="CP060731">
    <property type="protein sequence ID" value="QNN79395.1"/>
    <property type="molecule type" value="Genomic_DNA"/>
</dbReference>
<dbReference type="SUPFAM" id="SSF55729">
    <property type="entry name" value="Acyl-CoA N-acyltransferases (Nat)"/>
    <property type="match status" value="1"/>
</dbReference>
<accession>A0A7G9TH20</accession>
<evidence type="ECO:0000313" key="4">
    <source>
        <dbReference type="EMBL" id="QNN79395.1"/>
    </source>
</evidence>
<dbReference type="PROSITE" id="PS51186">
    <property type="entry name" value="GNAT"/>
    <property type="match status" value="1"/>
</dbReference>
<dbReference type="InterPro" id="IPR016181">
    <property type="entry name" value="Acyl_CoA_acyltransferase"/>
</dbReference>
<sequence length="150" mass="17053">MTLTVVRRAGLNHLDVVAHLFDLYRMFYGQSSDPSLARAFIRARMERDESVVLLAWRDEQAVGFVQLYPAFSSVSASRTWILNDLLVVPEARRLGVARALLSAAADFARDDGALRLELETDHDNHGAQALYRDMGWTLYDGTLRYRLPLR</sequence>
<dbReference type="Gene3D" id="3.40.630.30">
    <property type="match status" value="1"/>
</dbReference>
<dbReference type="RefSeq" id="WP_187574520.1">
    <property type="nucleotide sequence ID" value="NZ_CP060731.1"/>
</dbReference>
<evidence type="ECO:0000256" key="2">
    <source>
        <dbReference type="ARBA" id="ARBA00023315"/>
    </source>
</evidence>
<evidence type="ECO:0000256" key="1">
    <source>
        <dbReference type="ARBA" id="ARBA00022679"/>
    </source>
</evidence>
<keyword evidence="1 4" id="KW-0808">Transferase</keyword>
<dbReference type="CDD" id="cd04301">
    <property type="entry name" value="NAT_SF"/>
    <property type="match status" value="1"/>
</dbReference>
<dbReference type="Proteomes" id="UP000515838">
    <property type="component" value="Chromosome"/>
</dbReference>
<proteinExistence type="predicted"/>
<feature type="domain" description="N-acetyltransferase" evidence="3">
    <location>
        <begin position="4"/>
        <end position="150"/>
    </location>
</feature>
<dbReference type="PANTHER" id="PTHR43877:SF2">
    <property type="entry name" value="AMINOALKYLPHOSPHONATE N-ACETYLTRANSFERASE-RELATED"/>
    <property type="match status" value="1"/>
</dbReference>
<gene>
    <name evidence="4" type="ORF">IAE60_08350</name>
</gene>
<dbReference type="GO" id="GO:0016747">
    <property type="term" value="F:acyltransferase activity, transferring groups other than amino-acyl groups"/>
    <property type="evidence" value="ECO:0007669"/>
    <property type="project" value="InterPro"/>
</dbReference>
<evidence type="ECO:0000259" key="3">
    <source>
        <dbReference type="PROSITE" id="PS51186"/>
    </source>
</evidence>
<name>A0A7G9TH20_PSEMX</name>